<evidence type="ECO:0000313" key="3">
    <source>
        <dbReference type="Proteomes" id="UP000199181"/>
    </source>
</evidence>
<evidence type="ECO:0000313" key="2">
    <source>
        <dbReference type="EMBL" id="SEU22911.1"/>
    </source>
</evidence>
<keyword evidence="1" id="KW-0472">Membrane</keyword>
<sequence>MPIPPGQFRCAPRWSAACGGLGAGWVPAEVWACPSCVARAPGNTGTSALLMGAMLLTPFLLVAVGAWVAWRTARGDAARKP</sequence>
<keyword evidence="1" id="KW-1133">Transmembrane helix</keyword>
<keyword evidence="1" id="KW-0812">Transmembrane</keyword>
<protein>
    <submittedName>
        <fullName evidence="2">Uncharacterized protein</fullName>
    </submittedName>
</protein>
<dbReference type="EMBL" id="FOIJ01000010">
    <property type="protein sequence ID" value="SEU22911.1"/>
    <property type="molecule type" value="Genomic_DNA"/>
</dbReference>
<gene>
    <name evidence="2" type="ORF">SAMN05443639_110185</name>
</gene>
<evidence type="ECO:0000256" key="1">
    <source>
        <dbReference type="SAM" id="Phobius"/>
    </source>
</evidence>
<feature type="transmembrane region" description="Helical" evidence="1">
    <location>
        <begin position="48"/>
        <end position="70"/>
    </location>
</feature>
<dbReference type="Proteomes" id="UP000199181">
    <property type="component" value="Unassembled WGS sequence"/>
</dbReference>
<organism evidence="2 3">
    <name type="scientific">Stigmatella erecta</name>
    <dbReference type="NCBI Taxonomy" id="83460"/>
    <lineage>
        <taxon>Bacteria</taxon>
        <taxon>Pseudomonadati</taxon>
        <taxon>Myxococcota</taxon>
        <taxon>Myxococcia</taxon>
        <taxon>Myxococcales</taxon>
        <taxon>Cystobacterineae</taxon>
        <taxon>Archangiaceae</taxon>
        <taxon>Stigmatella</taxon>
    </lineage>
</organism>
<reference evidence="3" key="1">
    <citation type="submission" date="2016-10" db="EMBL/GenBank/DDBJ databases">
        <authorList>
            <person name="Varghese N."/>
            <person name="Submissions S."/>
        </authorList>
    </citation>
    <scope>NUCLEOTIDE SEQUENCE [LARGE SCALE GENOMIC DNA]</scope>
    <source>
        <strain evidence="3">DSM 16858</strain>
    </source>
</reference>
<dbReference type="RefSeq" id="WP_245767646.1">
    <property type="nucleotide sequence ID" value="NZ_FOIJ01000010.1"/>
</dbReference>
<keyword evidence="3" id="KW-1185">Reference proteome</keyword>
<dbReference type="AlphaFoldDB" id="A0A1I0KEP6"/>
<name>A0A1I0KEP6_9BACT</name>
<accession>A0A1I0KEP6</accession>
<proteinExistence type="predicted"/>